<reference evidence="2" key="1">
    <citation type="submission" date="2009-04" db="EMBL/GenBank/DDBJ databases">
        <authorList>
            <person name="Weinstock G."/>
            <person name="Sodergren E."/>
            <person name="Clifton S."/>
            <person name="Fulton L."/>
            <person name="Fulton B."/>
            <person name="Courtney L."/>
            <person name="Fronick C."/>
            <person name="Harrison M."/>
            <person name="Strong C."/>
            <person name="Farmer C."/>
            <person name="Delahaunty K."/>
            <person name="Markovic C."/>
            <person name="Hall O."/>
            <person name="Minx P."/>
            <person name="Tomlinson C."/>
            <person name="Mitreva M."/>
            <person name="Nelson J."/>
            <person name="Hou S."/>
            <person name="Wollam A."/>
            <person name="Pepin K.H."/>
            <person name="Johnson M."/>
            <person name="Bhonagiri V."/>
            <person name="Nash W.E."/>
            <person name="Warren W."/>
            <person name="Chinwalla A."/>
            <person name="Mardis E.R."/>
            <person name="Wilson R.K."/>
        </authorList>
    </citation>
    <scope>NUCLEOTIDE SEQUENCE [LARGE SCALE GENOMIC DNA]</scope>
    <source>
        <strain evidence="2">ATCC 51147</strain>
    </source>
</reference>
<feature type="region of interest" description="Disordered" evidence="1">
    <location>
        <begin position="16"/>
        <end position="78"/>
    </location>
</feature>
<protein>
    <submittedName>
        <fullName evidence="2">Uncharacterized protein</fullName>
    </submittedName>
</protein>
<evidence type="ECO:0000256" key="1">
    <source>
        <dbReference type="SAM" id="MobiDB-lite"/>
    </source>
</evidence>
<comment type="caution">
    <text evidence="2">The sequence shown here is derived from an EMBL/GenBank/DDBJ whole genome shotgun (WGS) entry which is preliminary data.</text>
</comment>
<dbReference type="Proteomes" id="UP000003009">
    <property type="component" value="Unassembled WGS sequence"/>
</dbReference>
<dbReference type="HOGENOM" id="CLU_2617298_0_0_4"/>
<dbReference type="EMBL" id="ACJW02000003">
    <property type="protein sequence ID" value="EEP67920.1"/>
    <property type="molecule type" value="Genomic_DNA"/>
</dbReference>
<name>C4GJE8_9NEIS</name>
<gene>
    <name evidence="2" type="ORF">GCWU000324_02171</name>
</gene>
<organism evidence="2 3">
    <name type="scientific">Kingella oralis ATCC 51147</name>
    <dbReference type="NCBI Taxonomy" id="629741"/>
    <lineage>
        <taxon>Bacteria</taxon>
        <taxon>Pseudomonadati</taxon>
        <taxon>Pseudomonadota</taxon>
        <taxon>Betaproteobacteria</taxon>
        <taxon>Neisseriales</taxon>
        <taxon>Neisseriaceae</taxon>
        <taxon>Kingella</taxon>
    </lineage>
</organism>
<feature type="compositionally biased region" description="Basic residues" evidence="1">
    <location>
        <begin position="21"/>
        <end position="41"/>
    </location>
</feature>
<feature type="compositionally biased region" description="Polar residues" evidence="1">
    <location>
        <begin position="60"/>
        <end position="78"/>
    </location>
</feature>
<accession>C4GJE8</accession>
<proteinExistence type="predicted"/>
<evidence type="ECO:0000313" key="2">
    <source>
        <dbReference type="EMBL" id="EEP67920.1"/>
    </source>
</evidence>
<dbReference type="STRING" id="629741.GCWU000324_02171"/>
<sequence length="78" mass="8625">MISGCLLFTTFRQPENGAAAARRHKRQPSNHCLTTKRHPKGSPKSTLVGRAFMPDKQPAHQHQSGNKCPTYALQQNSA</sequence>
<dbReference type="AlphaFoldDB" id="C4GJE8"/>
<evidence type="ECO:0000313" key="3">
    <source>
        <dbReference type="Proteomes" id="UP000003009"/>
    </source>
</evidence>
<keyword evidence="3" id="KW-1185">Reference proteome</keyword>